<sequence length="166" mass="18678">MQDSAEGTRGCRFLSCGVALRPSWDEIVSDSLPKLVTSPQIPESPPEVVTRPSTPVLRRYVLQSLRVAFQKSPITNSTEWMAAFAKLGKKITEHTILPIRDGLFSVLKASALLSPSQSSDVFLYLGYRALTVWGYSLHEADRELGPRPKIWLPPPERSNYCHRLLW</sequence>
<evidence type="ECO:0000313" key="1">
    <source>
        <dbReference type="EMBL" id="KAG0419684.1"/>
    </source>
</evidence>
<protein>
    <submittedName>
        <fullName evidence="1">Uncharacterized protein</fullName>
    </submittedName>
</protein>
<name>A0AC60PH33_IXOPE</name>
<dbReference type="EMBL" id="JABSTQ010010589">
    <property type="protein sequence ID" value="KAG0419684.1"/>
    <property type="molecule type" value="Genomic_DNA"/>
</dbReference>
<proteinExistence type="predicted"/>
<dbReference type="Proteomes" id="UP000805193">
    <property type="component" value="Unassembled WGS sequence"/>
</dbReference>
<evidence type="ECO:0000313" key="2">
    <source>
        <dbReference type="Proteomes" id="UP000805193"/>
    </source>
</evidence>
<gene>
    <name evidence="1" type="ORF">HPB47_003944</name>
</gene>
<accession>A0AC60PH33</accession>
<comment type="caution">
    <text evidence="1">The sequence shown here is derived from an EMBL/GenBank/DDBJ whole genome shotgun (WGS) entry which is preliminary data.</text>
</comment>
<keyword evidence="2" id="KW-1185">Reference proteome</keyword>
<organism evidence="1 2">
    <name type="scientific">Ixodes persulcatus</name>
    <name type="common">Taiga tick</name>
    <dbReference type="NCBI Taxonomy" id="34615"/>
    <lineage>
        <taxon>Eukaryota</taxon>
        <taxon>Metazoa</taxon>
        <taxon>Ecdysozoa</taxon>
        <taxon>Arthropoda</taxon>
        <taxon>Chelicerata</taxon>
        <taxon>Arachnida</taxon>
        <taxon>Acari</taxon>
        <taxon>Parasitiformes</taxon>
        <taxon>Ixodida</taxon>
        <taxon>Ixodoidea</taxon>
        <taxon>Ixodidae</taxon>
        <taxon>Ixodinae</taxon>
        <taxon>Ixodes</taxon>
    </lineage>
</organism>
<reference evidence="1 2" key="1">
    <citation type="journal article" date="2020" name="Cell">
        <title>Large-Scale Comparative Analyses of Tick Genomes Elucidate Their Genetic Diversity and Vector Capacities.</title>
        <authorList>
            <consortium name="Tick Genome and Microbiome Consortium (TIGMIC)"/>
            <person name="Jia N."/>
            <person name="Wang J."/>
            <person name="Shi W."/>
            <person name="Du L."/>
            <person name="Sun Y."/>
            <person name="Zhan W."/>
            <person name="Jiang J.F."/>
            <person name="Wang Q."/>
            <person name="Zhang B."/>
            <person name="Ji P."/>
            <person name="Bell-Sakyi L."/>
            <person name="Cui X.M."/>
            <person name="Yuan T.T."/>
            <person name="Jiang B.G."/>
            <person name="Yang W.F."/>
            <person name="Lam T.T."/>
            <person name="Chang Q.C."/>
            <person name="Ding S.J."/>
            <person name="Wang X.J."/>
            <person name="Zhu J.G."/>
            <person name="Ruan X.D."/>
            <person name="Zhao L."/>
            <person name="Wei J.T."/>
            <person name="Ye R.Z."/>
            <person name="Que T.C."/>
            <person name="Du C.H."/>
            <person name="Zhou Y.H."/>
            <person name="Cheng J.X."/>
            <person name="Dai P.F."/>
            <person name="Guo W.B."/>
            <person name="Han X.H."/>
            <person name="Huang E.J."/>
            <person name="Li L.F."/>
            <person name="Wei W."/>
            <person name="Gao Y.C."/>
            <person name="Liu J.Z."/>
            <person name="Shao H.Z."/>
            <person name="Wang X."/>
            <person name="Wang C.C."/>
            <person name="Yang T.C."/>
            <person name="Huo Q.B."/>
            <person name="Li W."/>
            <person name="Chen H.Y."/>
            <person name="Chen S.E."/>
            <person name="Zhou L.G."/>
            <person name="Ni X.B."/>
            <person name="Tian J.H."/>
            <person name="Sheng Y."/>
            <person name="Liu T."/>
            <person name="Pan Y.S."/>
            <person name="Xia L.Y."/>
            <person name="Li J."/>
            <person name="Zhao F."/>
            <person name="Cao W.C."/>
        </authorList>
    </citation>
    <scope>NUCLEOTIDE SEQUENCE [LARGE SCALE GENOMIC DNA]</scope>
    <source>
        <strain evidence="1">Iper-2018</strain>
    </source>
</reference>